<dbReference type="NCBIfam" id="NF033747">
    <property type="entry name" value="class_E_sortase"/>
    <property type="match status" value="1"/>
</dbReference>
<dbReference type="EMBL" id="WBOF01000001">
    <property type="protein sequence ID" value="MQS13172.1"/>
    <property type="molecule type" value="Genomic_DNA"/>
</dbReference>
<dbReference type="SUPFAM" id="SSF63817">
    <property type="entry name" value="Sortase"/>
    <property type="match status" value="1"/>
</dbReference>
<evidence type="ECO:0000256" key="2">
    <source>
        <dbReference type="PIRSR" id="PIRSR605754-1"/>
    </source>
</evidence>
<dbReference type="OrthoDB" id="5242879at2"/>
<evidence type="ECO:0000256" key="1">
    <source>
        <dbReference type="ARBA" id="ARBA00022801"/>
    </source>
</evidence>
<feature type="region of interest" description="Disordered" evidence="3">
    <location>
        <begin position="226"/>
        <end position="246"/>
    </location>
</feature>
<dbReference type="AlphaFoldDB" id="A0A6N7KNP0"/>
<dbReference type="InterPro" id="IPR053465">
    <property type="entry name" value="Sortase_Class_E"/>
</dbReference>
<keyword evidence="1" id="KW-0378">Hydrolase</keyword>
<dbReference type="Gene3D" id="2.40.260.10">
    <property type="entry name" value="Sortase"/>
    <property type="match status" value="1"/>
</dbReference>
<gene>
    <name evidence="4" type="ORF">F7Q99_12975</name>
</gene>
<comment type="caution">
    <text evidence="4">The sequence shown here is derived from an EMBL/GenBank/DDBJ whole genome shotgun (WGS) entry which is preliminary data.</text>
</comment>
<dbReference type="Proteomes" id="UP000450000">
    <property type="component" value="Unassembled WGS sequence"/>
</dbReference>
<dbReference type="InterPro" id="IPR023365">
    <property type="entry name" value="Sortase_dom-sf"/>
</dbReference>
<reference evidence="4 5" key="1">
    <citation type="submission" date="2019-09" db="EMBL/GenBank/DDBJ databases">
        <title>Genome Sequences of Streptomyces kaniharaensis ATCC 21070.</title>
        <authorList>
            <person name="Zhu W."/>
            <person name="De Crecy-Lagard V."/>
            <person name="Richards N.G."/>
        </authorList>
    </citation>
    <scope>NUCLEOTIDE SEQUENCE [LARGE SCALE GENOMIC DNA]</scope>
    <source>
        <strain evidence="4 5">SF-557</strain>
    </source>
</reference>
<evidence type="ECO:0000313" key="4">
    <source>
        <dbReference type="EMBL" id="MQS13172.1"/>
    </source>
</evidence>
<feature type="region of interest" description="Disordered" evidence="3">
    <location>
        <begin position="1"/>
        <end position="173"/>
    </location>
</feature>
<feature type="active site" description="Acyl-thioester intermediate" evidence="2">
    <location>
        <position position="372"/>
    </location>
</feature>
<dbReference type="Pfam" id="PF04203">
    <property type="entry name" value="Sortase"/>
    <property type="match status" value="1"/>
</dbReference>
<organism evidence="4 5">
    <name type="scientific">Streptomyces kaniharaensis</name>
    <dbReference type="NCBI Taxonomy" id="212423"/>
    <lineage>
        <taxon>Bacteria</taxon>
        <taxon>Bacillati</taxon>
        <taxon>Actinomycetota</taxon>
        <taxon>Actinomycetes</taxon>
        <taxon>Kitasatosporales</taxon>
        <taxon>Streptomycetaceae</taxon>
        <taxon>Streptomyces</taxon>
    </lineage>
</organism>
<evidence type="ECO:0000256" key="3">
    <source>
        <dbReference type="SAM" id="MobiDB-lite"/>
    </source>
</evidence>
<proteinExistence type="predicted"/>
<accession>A0A6N7KNP0</accession>
<protein>
    <submittedName>
        <fullName evidence="4">Class E sortase</fullName>
    </submittedName>
</protein>
<feature type="compositionally biased region" description="Polar residues" evidence="3">
    <location>
        <begin position="61"/>
        <end position="74"/>
    </location>
</feature>
<dbReference type="InterPro" id="IPR042003">
    <property type="entry name" value="Sortase_E"/>
</dbReference>
<dbReference type="InterPro" id="IPR005754">
    <property type="entry name" value="Sortase"/>
</dbReference>
<dbReference type="CDD" id="cd05830">
    <property type="entry name" value="Sortase_E"/>
    <property type="match status" value="1"/>
</dbReference>
<dbReference type="NCBIfam" id="TIGR01076">
    <property type="entry name" value="sortase_fam"/>
    <property type="match status" value="1"/>
</dbReference>
<name>A0A6N7KNP0_9ACTN</name>
<feature type="active site" description="Proton donor/acceptor" evidence="2">
    <location>
        <position position="303"/>
    </location>
</feature>
<dbReference type="GO" id="GO:0016787">
    <property type="term" value="F:hydrolase activity"/>
    <property type="evidence" value="ECO:0007669"/>
    <property type="project" value="UniProtKB-KW"/>
</dbReference>
<sequence>MAGRVRLSAGRGPVGRARPGDRPGLSGVTTLRPEGRYQPEAGPYGGGQYQGVRYADGQYGNGQHQPGYQTQPVQHAQPAQPGHGSAEDAWSVYEQAEQADRSAAGADHPWLPEQTDRTVQLRVPAEDGEPAEQAPPTGGRAERRRAAQGRTSGRSGGGRRRAAGRGAGARVRPKESPVVVAARLVGELCITLGVVMLLFVSYQLWWTNVQADAAANGARNQLEQQFDAQQPAQPGQPAPDPNKPETFEPGKGFAIVYLPKLGLKFPIAEGTSKSAVLDKGLVGHYPGTGMPADKAGNFALAAHRNTHGEPFRYINQLGKGDKVVVETATAYYTYEVTGGIPETSPSNVSVIKPVPNGSGYTGPGRYITLTTCTPEFTSKFRLIVFGKMIDERPRSQGKPAAITGG</sequence>
<keyword evidence="5" id="KW-1185">Reference proteome</keyword>
<evidence type="ECO:0000313" key="5">
    <source>
        <dbReference type="Proteomes" id="UP000450000"/>
    </source>
</evidence>